<accession>A0AAD1WNQ1</accession>
<organism evidence="1 2">
    <name type="scientific">Pelobates cultripes</name>
    <name type="common">Western spadefoot toad</name>
    <dbReference type="NCBI Taxonomy" id="61616"/>
    <lineage>
        <taxon>Eukaryota</taxon>
        <taxon>Metazoa</taxon>
        <taxon>Chordata</taxon>
        <taxon>Craniata</taxon>
        <taxon>Vertebrata</taxon>
        <taxon>Euteleostomi</taxon>
        <taxon>Amphibia</taxon>
        <taxon>Batrachia</taxon>
        <taxon>Anura</taxon>
        <taxon>Pelobatoidea</taxon>
        <taxon>Pelobatidae</taxon>
        <taxon>Pelobates</taxon>
    </lineage>
</organism>
<protein>
    <submittedName>
        <fullName evidence="1">Uncharacterized protein</fullName>
    </submittedName>
</protein>
<evidence type="ECO:0000313" key="1">
    <source>
        <dbReference type="EMBL" id="CAH2321822.1"/>
    </source>
</evidence>
<keyword evidence="2" id="KW-1185">Reference proteome</keyword>
<dbReference type="EMBL" id="OW240922">
    <property type="protein sequence ID" value="CAH2321822.1"/>
    <property type="molecule type" value="Genomic_DNA"/>
</dbReference>
<evidence type="ECO:0000313" key="2">
    <source>
        <dbReference type="Proteomes" id="UP001295444"/>
    </source>
</evidence>
<dbReference type="Proteomes" id="UP001295444">
    <property type="component" value="Chromosome 11"/>
</dbReference>
<reference evidence="1" key="1">
    <citation type="submission" date="2022-03" db="EMBL/GenBank/DDBJ databases">
        <authorList>
            <person name="Alioto T."/>
            <person name="Alioto T."/>
            <person name="Gomez Garrido J."/>
        </authorList>
    </citation>
    <scope>NUCLEOTIDE SEQUENCE</scope>
</reference>
<sequence length="84" mass="9761">MRREKAQIQSHMVAMEDRQRWKNIKIRGILKQISTAEIPHLIRRLLTHLFSSTHAKLMALDGCFRLSASLLHSPEVNGDIIVRF</sequence>
<proteinExistence type="predicted"/>
<gene>
    <name evidence="1" type="ORF">PECUL_23A010919</name>
</gene>
<name>A0AAD1WNQ1_PELCU</name>
<dbReference type="AlphaFoldDB" id="A0AAD1WNQ1"/>